<sequence>MSKTSKELDGQVGEFLSMPLGRTVYVRLRSVFPRPGGAKYVSKALLIAVGVGMDGYRRVLRARACESESEEFWTMLFEDLKR</sequence>
<dbReference type="InterPro" id="IPR001207">
    <property type="entry name" value="Transposase_mutator"/>
</dbReference>
<evidence type="ECO:0000256" key="1">
    <source>
        <dbReference type="ARBA" id="ARBA00022578"/>
    </source>
</evidence>
<dbReference type="GO" id="GO:0006313">
    <property type="term" value="P:DNA transposition"/>
    <property type="evidence" value="ECO:0007669"/>
    <property type="project" value="InterPro"/>
</dbReference>
<dbReference type="Proteomes" id="UP000005233">
    <property type="component" value="Chromosome"/>
</dbReference>
<protein>
    <submittedName>
        <fullName evidence="4">Transposase</fullName>
    </submittedName>
</protein>
<evidence type="ECO:0000313" key="5">
    <source>
        <dbReference type="Proteomes" id="UP000005233"/>
    </source>
</evidence>
<evidence type="ECO:0000256" key="2">
    <source>
        <dbReference type="ARBA" id="ARBA00023125"/>
    </source>
</evidence>
<proteinExistence type="predicted"/>
<dbReference type="KEGG" id="mez:Mtc_0618"/>
<keyword evidence="5" id="KW-1185">Reference proteome</keyword>
<evidence type="ECO:0000313" key="4">
    <source>
        <dbReference type="EMBL" id="AFC99381.1"/>
    </source>
</evidence>
<dbReference type="AlphaFoldDB" id="H8I6R1"/>
<dbReference type="eggNOG" id="arCOG04918">
    <property type="taxonomic scope" value="Archaea"/>
</dbReference>
<dbReference type="HOGENOM" id="CLU_159732_0_0_2"/>
<keyword evidence="1" id="KW-0815">Transposition</keyword>
<keyword evidence="3" id="KW-0233">DNA recombination</keyword>
<evidence type="ECO:0000256" key="3">
    <source>
        <dbReference type="ARBA" id="ARBA00023172"/>
    </source>
</evidence>
<reference evidence="4 5" key="1">
    <citation type="journal article" date="2012" name="J. Bacteriol.">
        <title>Complete genome sequence of a thermophilic methanogen, Methanocella conradii HZ254, isolated from Chinese rice field soil.</title>
        <authorList>
            <person name="Lu Z."/>
            <person name="Lu Y."/>
        </authorList>
    </citation>
    <scope>NUCLEOTIDE SEQUENCE [LARGE SCALE GENOMIC DNA]</scope>
    <source>
        <strain evidence="5">DSM 24694 / JCM 17849 / CGMCC 1.5162 / HZ254</strain>
    </source>
</reference>
<gene>
    <name evidence="4" type="primary">tnp-5</name>
    <name evidence="4" type="ordered locus">Mtc_0618</name>
</gene>
<dbReference type="GO" id="GO:0003677">
    <property type="term" value="F:DNA binding"/>
    <property type="evidence" value="ECO:0007669"/>
    <property type="project" value="UniProtKB-KW"/>
</dbReference>
<accession>H8I6R1</accession>
<dbReference type="GO" id="GO:0004803">
    <property type="term" value="F:transposase activity"/>
    <property type="evidence" value="ECO:0007669"/>
    <property type="project" value="InterPro"/>
</dbReference>
<organism evidence="4 5">
    <name type="scientific">Methanocella conradii (strain DSM 24694 / JCM 17849 / CGMCC 1.5162 / HZ254)</name>
    <dbReference type="NCBI Taxonomy" id="1041930"/>
    <lineage>
        <taxon>Archaea</taxon>
        <taxon>Methanobacteriati</taxon>
        <taxon>Methanobacteriota</taxon>
        <taxon>Stenosarchaea group</taxon>
        <taxon>Methanomicrobia</taxon>
        <taxon>Methanocellales</taxon>
        <taxon>Methanocellaceae</taxon>
        <taxon>Methanocella</taxon>
    </lineage>
</organism>
<dbReference type="EMBL" id="CP003243">
    <property type="protein sequence ID" value="AFC99381.1"/>
    <property type="molecule type" value="Genomic_DNA"/>
</dbReference>
<keyword evidence="2" id="KW-0238">DNA-binding</keyword>
<dbReference type="Pfam" id="PF00872">
    <property type="entry name" value="Transposase_mut"/>
    <property type="match status" value="1"/>
</dbReference>
<name>H8I6R1_METCZ</name>